<keyword evidence="1" id="KW-1185">Reference proteome</keyword>
<sequence length="86" mass="9851">MELWHFKDLAPKQWPKRRRPKLCFGVLWVGCCSRVIFHKLWRPTNPGGALLIYVGPRGLLSAHVPCGLIMPSGEAVAGTAHYFWWH</sequence>
<reference evidence="2" key="1">
    <citation type="submission" date="2022-11" db="UniProtKB">
        <authorList>
            <consortium name="WormBaseParasite"/>
        </authorList>
    </citation>
    <scope>IDENTIFICATION</scope>
</reference>
<evidence type="ECO:0000313" key="1">
    <source>
        <dbReference type="Proteomes" id="UP000887572"/>
    </source>
</evidence>
<name>A0A914HSJ2_GLORO</name>
<protein>
    <submittedName>
        <fullName evidence="2">Uncharacterized protein</fullName>
    </submittedName>
</protein>
<proteinExistence type="predicted"/>
<accession>A0A914HSJ2</accession>
<evidence type="ECO:0000313" key="2">
    <source>
        <dbReference type="WBParaSite" id="Gr19_v10_g3564.t2"/>
    </source>
</evidence>
<organism evidence="1 2">
    <name type="scientific">Globodera rostochiensis</name>
    <name type="common">Golden nematode worm</name>
    <name type="synonym">Heterodera rostochiensis</name>
    <dbReference type="NCBI Taxonomy" id="31243"/>
    <lineage>
        <taxon>Eukaryota</taxon>
        <taxon>Metazoa</taxon>
        <taxon>Ecdysozoa</taxon>
        <taxon>Nematoda</taxon>
        <taxon>Chromadorea</taxon>
        <taxon>Rhabditida</taxon>
        <taxon>Tylenchina</taxon>
        <taxon>Tylenchomorpha</taxon>
        <taxon>Tylenchoidea</taxon>
        <taxon>Heteroderidae</taxon>
        <taxon>Heteroderinae</taxon>
        <taxon>Globodera</taxon>
    </lineage>
</organism>
<dbReference type="AlphaFoldDB" id="A0A914HSJ2"/>
<dbReference type="Proteomes" id="UP000887572">
    <property type="component" value="Unplaced"/>
</dbReference>
<dbReference type="WBParaSite" id="Gr19_v10_g3564.t2">
    <property type="protein sequence ID" value="Gr19_v10_g3564.t2"/>
    <property type="gene ID" value="Gr19_v10_g3564"/>
</dbReference>